<evidence type="ECO:0000313" key="7">
    <source>
        <dbReference type="Proteomes" id="UP001432312"/>
    </source>
</evidence>
<dbReference type="InterPro" id="IPR023187">
    <property type="entry name" value="Tscrpt_reg_MarR-type_CS"/>
</dbReference>
<dbReference type="PROSITE" id="PS01117">
    <property type="entry name" value="HTH_MARR_1"/>
    <property type="match status" value="1"/>
</dbReference>
<feature type="region of interest" description="Disordered" evidence="4">
    <location>
        <begin position="149"/>
        <end position="183"/>
    </location>
</feature>
<feature type="domain" description="HTH marR-type" evidence="5">
    <location>
        <begin position="10"/>
        <end position="144"/>
    </location>
</feature>
<evidence type="ECO:0000256" key="3">
    <source>
        <dbReference type="ARBA" id="ARBA00023163"/>
    </source>
</evidence>
<evidence type="ECO:0000313" key="6">
    <source>
        <dbReference type="EMBL" id="WUN83803.1"/>
    </source>
</evidence>
<dbReference type="SMART" id="SM00347">
    <property type="entry name" value="HTH_MARR"/>
    <property type="match status" value="1"/>
</dbReference>
<dbReference type="RefSeq" id="WP_063835611.1">
    <property type="nucleotide sequence ID" value="NZ_CP108036.1"/>
</dbReference>
<dbReference type="PANTHER" id="PTHR33164">
    <property type="entry name" value="TRANSCRIPTIONAL REGULATOR, MARR FAMILY"/>
    <property type="match status" value="1"/>
</dbReference>
<keyword evidence="3" id="KW-0804">Transcription</keyword>
<keyword evidence="7" id="KW-1185">Reference proteome</keyword>
<keyword evidence="2" id="KW-0238">DNA-binding</keyword>
<evidence type="ECO:0000256" key="4">
    <source>
        <dbReference type="SAM" id="MobiDB-lite"/>
    </source>
</evidence>
<dbReference type="InterPro" id="IPR036388">
    <property type="entry name" value="WH-like_DNA-bd_sf"/>
</dbReference>
<dbReference type="EMBL" id="CP108036">
    <property type="protein sequence ID" value="WUN83803.1"/>
    <property type="molecule type" value="Genomic_DNA"/>
</dbReference>
<dbReference type="InterPro" id="IPR036390">
    <property type="entry name" value="WH_DNA-bd_sf"/>
</dbReference>
<gene>
    <name evidence="6" type="ORF">OHA91_38080</name>
</gene>
<proteinExistence type="predicted"/>
<dbReference type="Pfam" id="PF01047">
    <property type="entry name" value="MarR"/>
    <property type="match status" value="1"/>
</dbReference>
<organism evidence="6 7">
    <name type="scientific">Streptomyces erythrochromogenes</name>
    <dbReference type="NCBI Taxonomy" id="285574"/>
    <lineage>
        <taxon>Bacteria</taxon>
        <taxon>Bacillati</taxon>
        <taxon>Actinomycetota</taxon>
        <taxon>Actinomycetes</taxon>
        <taxon>Kitasatosporales</taxon>
        <taxon>Streptomycetaceae</taxon>
        <taxon>Streptomyces</taxon>
    </lineage>
</organism>
<dbReference type="InterPro" id="IPR000835">
    <property type="entry name" value="HTH_MarR-typ"/>
</dbReference>
<accession>A0ABZ1QM94</accession>
<dbReference type="GeneID" id="95501989"/>
<dbReference type="Proteomes" id="UP001432312">
    <property type="component" value="Chromosome"/>
</dbReference>
<sequence length="183" mass="18945">MARPGRSGAYEDPAAALSAAAELLAVLHARGQDGVEPAVSPSQLRALLAVEGAEGINLRTLSDVLGSRPPSVTRLCDRLEAMGLLIRSPRPSSRREVELRLTPRGRALLDERRAIRMRELSAVLGRMAPEAVDALIAGLTAFRAAAAESYPADGPPAGTDTSAAPASPGPRATSAPARVPDSA</sequence>
<keyword evidence="1" id="KW-0805">Transcription regulation</keyword>
<evidence type="ECO:0000259" key="5">
    <source>
        <dbReference type="PROSITE" id="PS50995"/>
    </source>
</evidence>
<dbReference type="PROSITE" id="PS50995">
    <property type="entry name" value="HTH_MARR_2"/>
    <property type="match status" value="1"/>
</dbReference>
<dbReference type="InterPro" id="IPR039422">
    <property type="entry name" value="MarR/SlyA-like"/>
</dbReference>
<reference evidence="6" key="1">
    <citation type="submission" date="2022-10" db="EMBL/GenBank/DDBJ databases">
        <title>The complete genomes of actinobacterial strains from the NBC collection.</title>
        <authorList>
            <person name="Joergensen T.S."/>
            <person name="Alvarez Arevalo M."/>
            <person name="Sterndorff E.B."/>
            <person name="Faurdal D."/>
            <person name="Vuksanovic O."/>
            <person name="Mourched A.-S."/>
            <person name="Charusanti P."/>
            <person name="Shaw S."/>
            <person name="Blin K."/>
            <person name="Weber T."/>
        </authorList>
    </citation>
    <scope>NUCLEOTIDE SEQUENCE</scope>
    <source>
        <strain evidence="6">NBC_00303</strain>
    </source>
</reference>
<evidence type="ECO:0000256" key="2">
    <source>
        <dbReference type="ARBA" id="ARBA00023125"/>
    </source>
</evidence>
<name>A0ABZ1QM94_9ACTN</name>
<protein>
    <submittedName>
        <fullName evidence="6">MarR family transcriptional regulator</fullName>
    </submittedName>
</protein>
<dbReference type="PANTHER" id="PTHR33164:SF103">
    <property type="entry name" value="REGULATORY PROTEIN MARR"/>
    <property type="match status" value="1"/>
</dbReference>
<dbReference type="Gene3D" id="1.10.10.10">
    <property type="entry name" value="Winged helix-like DNA-binding domain superfamily/Winged helix DNA-binding domain"/>
    <property type="match status" value="1"/>
</dbReference>
<dbReference type="SUPFAM" id="SSF46785">
    <property type="entry name" value="Winged helix' DNA-binding domain"/>
    <property type="match status" value="1"/>
</dbReference>
<evidence type="ECO:0000256" key="1">
    <source>
        <dbReference type="ARBA" id="ARBA00023015"/>
    </source>
</evidence>